<reference evidence="2" key="2">
    <citation type="journal article" date="2024" name="Plant">
        <title>Genomic evolution and insights into agronomic trait innovations of Sesamum species.</title>
        <authorList>
            <person name="Miao H."/>
            <person name="Wang L."/>
            <person name="Qu L."/>
            <person name="Liu H."/>
            <person name="Sun Y."/>
            <person name="Le M."/>
            <person name="Wang Q."/>
            <person name="Wei S."/>
            <person name="Zheng Y."/>
            <person name="Lin W."/>
            <person name="Duan Y."/>
            <person name="Cao H."/>
            <person name="Xiong S."/>
            <person name="Wang X."/>
            <person name="Wei L."/>
            <person name="Li C."/>
            <person name="Ma Q."/>
            <person name="Ju M."/>
            <person name="Zhao R."/>
            <person name="Li G."/>
            <person name="Mu C."/>
            <person name="Tian Q."/>
            <person name="Mei H."/>
            <person name="Zhang T."/>
            <person name="Gao T."/>
            <person name="Zhang H."/>
        </authorList>
    </citation>
    <scope>NUCLEOTIDE SEQUENCE</scope>
    <source>
        <strain evidence="2">G02</strain>
    </source>
</reference>
<dbReference type="AlphaFoldDB" id="A0AAW2U8I4"/>
<gene>
    <name evidence="2" type="ORF">Sradi_1527200</name>
</gene>
<evidence type="ECO:0000259" key="1">
    <source>
        <dbReference type="Pfam" id="PF13456"/>
    </source>
</evidence>
<feature type="domain" description="RNase H type-1" evidence="1">
    <location>
        <begin position="50"/>
        <end position="135"/>
    </location>
</feature>
<dbReference type="InterPro" id="IPR012337">
    <property type="entry name" value="RNaseH-like_sf"/>
</dbReference>
<dbReference type="GO" id="GO:0004523">
    <property type="term" value="F:RNA-DNA hybrid ribonuclease activity"/>
    <property type="evidence" value="ECO:0007669"/>
    <property type="project" value="InterPro"/>
</dbReference>
<name>A0AAW2U8I4_SESRA</name>
<dbReference type="Pfam" id="PF13456">
    <property type="entry name" value="RVT_3"/>
    <property type="match status" value="1"/>
</dbReference>
<dbReference type="GO" id="GO:0003676">
    <property type="term" value="F:nucleic acid binding"/>
    <property type="evidence" value="ECO:0007669"/>
    <property type="project" value="InterPro"/>
</dbReference>
<organism evidence="2">
    <name type="scientific">Sesamum radiatum</name>
    <name type="common">Black benniseed</name>
    <dbReference type="NCBI Taxonomy" id="300843"/>
    <lineage>
        <taxon>Eukaryota</taxon>
        <taxon>Viridiplantae</taxon>
        <taxon>Streptophyta</taxon>
        <taxon>Embryophyta</taxon>
        <taxon>Tracheophyta</taxon>
        <taxon>Spermatophyta</taxon>
        <taxon>Magnoliopsida</taxon>
        <taxon>eudicotyledons</taxon>
        <taxon>Gunneridae</taxon>
        <taxon>Pentapetalae</taxon>
        <taxon>asterids</taxon>
        <taxon>lamiids</taxon>
        <taxon>Lamiales</taxon>
        <taxon>Pedaliaceae</taxon>
        <taxon>Sesamum</taxon>
    </lineage>
</organism>
<dbReference type="PANTHER" id="PTHR47723:SF19">
    <property type="entry name" value="POLYNUCLEOTIDYL TRANSFERASE, RIBONUCLEASE H-LIKE SUPERFAMILY PROTEIN"/>
    <property type="match status" value="1"/>
</dbReference>
<dbReference type="InterPro" id="IPR002156">
    <property type="entry name" value="RNaseH_domain"/>
</dbReference>
<evidence type="ECO:0000313" key="2">
    <source>
        <dbReference type="EMBL" id="KAL0413255.1"/>
    </source>
</evidence>
<sequence>MEQLRLLFNTKVLKQKHWRGDLSVATSNEKGVSPKQVMWSFPPQSWCKLNCDGASQGNLGKSGVGGLIRDSAGKVMVAFYEFLELNTSIYPELFVVYWGMQLALDLGLQKLKVEMDASTVLKIIDSTTRGNWKLQHDHSNQKTCRWK</sequence>
<dbReference type="InterPro" id="IPR053151">
    <property type="entry name" value="RNase_H-like"/>
</dbReference>
<dbReference type="EMBL" id="JACGWJ010000006">
    <property type="protein sequence ID" value="KAL0413255.1"/>
    <property type="molecule type" value="Genomic_DNA"/>
</dbReference>
<comment type="caution">
    <text evidence="2">The sequence shown here is derived from an EMBL/GenBank/DDBJ whole genome shotgun (WGS) entry which is preliminary data.</text>
</comment>
<dbReference type="CDD" id="cd06222">
    <property type="entry name" value="RNase_H_like"/>
    <property type="match status" value="1"/>
</dbReference>
<dbReference type="InterPro" id="IPR036397">
    <property type="entry name" value="RNaseH_sf"/>
</dbReference>
<dbReference type="Gene3D" id="3.30.420.10">
    <property type="entry name" value="Ribonuclease H-like superfamily/Ribonuclease H"/>
    <property type="match status" value="1"/>
</dbReference>
<dbReference type="PANTHER" id="PTHR47723">
    <property type="entry name" value="OS05G0353850 PROTEIN"/>
    <property type="match status" value="1"/>
</dbReference>
<protein>
    <recommendedName>
        <fullName evidence="1">RNase H type-1 domain-containing protein</fullName>
    </recommendedName>
</protein>
<dbReference type="InterPro" id="IPR044730">
    <property type="entry name" value="RNase_H-like_dom_plant"/>
</dbReference>
<accession>A0AAW2U8I4</accession>
<proteinExistence type="predicted"/>
<dbReference type="SUPFAM" id="SSF53098">
    <property type="entry name" value="Ribonuclease H-like"/>
    <property type="match status" value="1"/>
</dbReference>
<reference evidence="2" key="1">
    <citation type="submission" date="2020-06" db="EMBL/GenBank/DDBJ databases">
        <authorList>
            <person name="Li T."/>
            <person name="Hu X."/>
            <person name="Zhang T."/>
            <person name="Song X."/>
            <person name="Zhang H."/>
            <person name="Dai N."/>
            <person name="Sheng W."/>
            <person name="Hou X."/>
            <person name="Wei L."/>
        </authorList>
    </citation>
    <scope>NUCLEOTIDE SEQUENCE</scope>
    <source>
        <strain evidence="2">G02</strain>
        <tissue evidence="2">Leaf</tissue>
    </source>
</reference>